<accession>A0A2T6ZVT6</accession>
<name>A0A2T6ZVT6_TUBBO</name>
<feature type="non-terminal residue" evidence="1">
    <location>
        <position position="1"/>
    </location>
</feature>
<dbReference type="AlphaFoldDB" id="A0A2T6ZVT6"/>
<dbReference type="EMBL" id="NESQ01000088">
    <property type="protein sequence ID" value="PUU79582.1"/>
    <property type="molecule type" value="Genomic_DNA"/>
</dbReference>
<organism evidence="1 2">
    <name type="scientific">Tuber borchii</name>
    <name type="common">White truffle</name>
    <dbReference type="NCBI Taxonomy" id="42251"/>
    <lineage>
        <taxon>Eukaryota</taxon>
        <taxon>Fungi</taxon>
        <taxon>Dikarya</taxon>
        <taxon>Ascomycota</taxon>
        <taxon>Pezizomycotina</taxon>
        <taxon>Pezizomycetes</taxon>
        <taxon>Pezizales</taxon>
        <taxon>Tuberaceae</taxon>
        <taxon>Tuber</taxon>
    </lineage>
</organism>
<dbReference type="Proteomes" id="UP000244722">
    <property type="component" value="Unassembled WGS sequence"/>
</dbReference>
<protein>
    <submittedName>
        <fullName evidence="1">Uncharacterized protein</fullName>
    </submittedName>
</protein>
<dbReference type="OrthoDB" id="2157103at2759"/>
<comment type="caution">
    <text evidence="1">The sequence shown here is derived from an EMBL/GenBank/DDBJ whole genome shotgun (WGS) entry which is preliminary data.</text>
</comment>
<proteinExistence type="predicted"/>
<evidence type="ECO:0000313" key="1">
    <source>
        <dbReference type="EMBL" id="PUU79582.1"/>
    </source>
</evidence>
<evidence type="ECO:0000313" key="2">
    <source>
        <dbReference type="Proteomes" id="UP000244722"/>
    </source>
</evidence>
<keyword evidence="2" id="KW-1185">Reference proteome</keyword>
<gene>
    <name evidence="1" type="ORF">B9Z19DRAFT_979130</name>
</gene>
<reference evidence="1 2" key="1">
    <citation type="submission" date="2017-04" db="EMBL/GenBank/DDBJ databases">
        <title>Draft genome sequence of Tuber borchii Vittad., a whitish edible truffle.</title>
        <authorList>
            <consortium name="DOE Joint Genome Institute"/>
            <person name="Murat C."/>
            <person name="Kuo A."/>
            <person name="Barry K.W."/>
            <person name="Clum A."/>
            <person name="Dockter R.B."/>
            <person name="Fauchery L."/>
            <person name="Iotti M."/>
            <person name="Kohler A."/>
            <person name="Labutti K."/>
            <person name="Lindquist E.A."/>
            <person name="Lipzen A."/>
            <person name="Ohm R.A."/>
            <person name="Wang M."/>
            <person name="Grigoriev I.V."/>
            <person name="Zambonelli A."/>
            <person name="Martin F.M."/>
        </authorList>
    </citation>
    <scope>NUCLEOTIDE SEQUENCE [LARGE SCALE GENOMIC DNA]</scope>
    <source>
        <strain evidence="1 2">Tbo3840</strain>
    </source>
</reference>
<sequence length="53" mass="5772">QPKGVVKISAESDHELRRKLEEISGSGAGGVETEDGKPAVMKQSVRNSVFRYI</sequence>